<evidence type="ECO:0000313" key="1">
    <source>
        <dbReference type="EMBL" id="GBF41549.1"/>
    </source>
</evidence>
<dbReference type="Pfam" id="PF08877">
    <property type="entry name" value="MepB-like"/>
    <property type="match status" value="1"/>
</dbReference>
<dbReference type="OrthoDB" id="4954833at2"/>
<organism evidence="1 2">
    <name type="scientific">Leptospira ellinghausenii</name>
    <dbReference type="NCBI Taxonomy" id="1917822"/>
    <lineage>
        <taxon>Bacteria</taxon>
        <taxon>Pseudomonadati</taxon>
        <taxon>Spirochaetota</taxon>
        <taxon>Spirochaetia</taxon>
        <taxon>Leptospirales</taxon>
        <taxon>Leptospiraceae</taxon>
        <taxon>Leptospira</taxon>
    </lineage>
</organism>
<accession>A0A2P2DA79</accession>
<reference evidence="2" key="1">
    <citation type="journal article" date="2019" name="Microbiol. Immunol.">
        <title>Molecular and phenotypic characterization of Leptospira johnsonii sp. nov., Leptospira ellinghausenii sp. nov. and Leptospira ryugenii sp. nov. isolated from soil and water in Japan.</title>
        <authorList>
            <person name="Masuzawa T."/>
            <person name="Saito M."/>
            <person name="Nakao R."/>
            <person name="Nikaido Y."/>
            <person name="Matsumoto M."/>
            <person name="Ogawa M."/>
            <person name="Yokoyama M."/>
            <person name="Hidaka Y."/>
            <person name="Tomita J."/>
            <person name="Sakakibara K."/>
            <person name="Suzuki K."/>
            <person name="Yasuda S."/>
            <person name="Sato H."/>
            <person name="Yamaguchi M."/>
            <person name="Yoshida S.I."/>
            <person name="Koizumi N."/>
            <person name="Kawamura Y."/>
        </authorList>
    </citation>
    <scope>NUCLEOTIDE SEQUENCE [LARGE SCALE GENOMIC DNA]</scope>
    <source>
        <strain evidence="2">E18</strain>
    </source>
</reference>
<dbReference type="InterPro" id="IPR038231">
    <property type="entry name" value="MepB-like_sf"/>
</dbReference>
<dbReference type="Gene3D" id="3.40.1350.140">
    <property type="entry name" value="MepB-like"/>
    <property type="match status" value="1"/>
</dbReference>
<dbReference type="AlphaFoldDB" id="A0A2P2DA79"/>
<evidence type="ECO:0000313" key="2">
    <source>
        <dbReference type="Proteomes" id="UP000245206"/>
    </source>
</evidence>
<dbReference type="Proteomes" id="UP000245206">
    <property type="component" value="Unassembled WGS sequence"/>
</dbReference>
<protein>
    <submittedName>
        <fullName evidence="1">MepB protein</fullName>
    </submittedName>
</protein>
<proteinExistence type="predicted"/>
<dbReference type="PIRSF" id="PIRSF032285">
    <property type="entry name" value="UCP032285"/>
    <property type="match status" value="1"/>
</dbReference>
<sequence length="167" mass="19888">MFPNYLVNIQKHLFNPLELKIENIIIEKESKNYNACSFNCNNKKVIFRTANHTPKKNGLFVTLWKRSNSGPIEPYQYKDFFNLSIIETIHNDHIGYFLFNKEILDEKGILFGKQKGKLGFRVYPRWDNPNNKQGILTQKWQSPFFIEIKDRIMADHYLKILSEIFIK</sequence>
<dbReference type="RefSeq" id="WP_108958742.1">
    <property type="nucleotide sequence ID" value="NZ_BFAZ01000005.1"/>
</dbReference>
<keyword evidence="2" id="KW-1185">Reference proteome</keyword>
<comment type="caution">
    <text evidence="1">The sequence shown here is derived from an EMBL/GenBank/DDBJ whole genome shotgun (WGS) entry which is preliminary data.</text>
</comment>
<name>A0A2P2DA79_9LEPT</name>
<dbReference type="InterPro" id="IPR011235">
    <property type="entry name" value="MepB-like"/>
</dbReference>
<dbReference type="EMBL" id="BFAZ01000005">
    <property type="protein sequence ID" value="GBF41549.1"/>
    <property type="molecule type" value="Genomic_DNA"/>
</dbReference>
<gene>
    <name evidence="1" type="ORF">LPTSP2_08260</name>
</gene>